<reference evidence="3 4" key="1">
    <citation type="submission" date="2020-07" db="EMBL/GenBank/DDBJ databases">
        <title>Sequencing the genomes of 1000 actinobacteria strains.</title>
        <authorList>
            <person name="Klenk H.-P."/>
        </authorList>
    </citation>
    <scope>NUCLEOTIDE SEQUENCE [LARGE SCALE GENOMIC DNA]</scope>
    <source>
        <strain evidence="3 4">DSM 22185</strain>
    </source>
</reference>
<dbReference type="Pfam" id="PF01425">
    <property type="entry name" value="Amidase"/>
    <property type="match status" value="1"/>
</dbReference>
<evidence type="ECO:0000313" key="4">
    <source>
        <dbReference type="Proteomes" id="UP000552045"/>
    </source>
</evidence>
<gene>
    <name evidence="3" type="ORF">BKA02_000878</name>
</gene>
<evidence type="ECO:0000259" key="2">
    <source>
        <dbReference type="Pfam" id="PF01425"/>
    </source>
</evidence>
<evidence type="ECO:0000256" key="1">
    <source>
        <dbReference type="ARBA" id="ARBA00009199"/>
    </source>
</evidence>
<organism evidence="3 4">
    <name type="scientific">Microbacterium pseudoresistens</name>
    <dbReference type="NCBI Taxonomy" id="640634"/>
    <lineage>
        <taxon>Bacteria</taxon>
        <taxon>Bacillati</taxon>
        <taxon>Actinomycetota</taxon>
        <taxon>Actinomycetes</taxon>
        <taxon>Micrococcales</taxon>
        <taxon>Microbacteriaceae</taxon>
        <taxon>Microbacterium</taxon>
    </lineage>
</organism>
<dbReference type="AlphaFoldDB" id="A0A7Y9ETV2"/>
<keyword evidence="4" id="KW-1185">Reference proteome</keyword>
<proteinExistence type="inferred from homology"/>
<name>A0A7Y9ETV2_9MICO</name>
<comment type="caution">
    <text evidence="3">The sequence shown here is derived from an EMBL/GenBank/DDBJ whole genome shotgun (WGS) entry which is preliminary data.</text>
</comment>
<dbReference type="PROSITE" id="PS00571">
    <property type="entry name" value="AMIDASES"/>
    <property type="match status" value="1"/>
</dbReference>
<dbReference type="EC" id="3.5.1.4" evidence="3"/>
<evidence type="ECO:0000313" key="3">
    <source>
        <dbReference type="EMBL" id="NYD53823.1"/>
    </source>
</evidence>
<dbReference type="GO" id="GO:0004040">
    <property type="term" value="F:amidase activity"/>
    <property type="evidence" value="ECO:0007669"/>
    <property type="project" value="UniProtKB-EC"/>
</dbReference>
<dbReference type="SUPFAM" id="SSF75304">
    <property type="entry name" value="Amidase signature (AS) enzymes"/>
    <property type="match status" value="1"/>
</dbReference>
<comment type="similarity">
    <text evidence="1">Belongs to the amidase family.</text>
</comment>
<dbReference type="InterPro" id="IPR036928">
    <property type="entry name" value="AS_sf"/>
</dbReference>
<dbReference type="InterPro" id="IPR020556">
    <property type="entry name" value="Amidase_CS"/>
</dbReference>
<protein>
    <submittedName>
        <fullName evidence="3">Amidase</fullName>
        <ecNumber evidence="3">3.5.1.4</ecNumber>
    </submittedName>
</protein>
<dbReference type="PANTHER" id="PTHR11895">
    <property type="entry name" value="TRANSAMIDASE"/>
    <property type="match status" value="1"/>
</dbReference>
<dbReference type="PANTHER" id="PTHR11895:SF7">
    <property type="entry name" value="GLUTAMYL-TRNA(GLN) AMIDOTRANSFERASE SUBUNIT A, MITOCHONDRIAL"/>
    <property type="match status" value="1"/>
</dbReference>
<dbReference type="EMBL" id="JACCBH010000001">
    <property type="protein sequence ID" value="NYD53823.1"/>
    <property type="molecule type" value="Genomic_DNA"/>
</dbReference>
<keyword evidence="3" id="KW-0378">Hydrolase</keyword>
<dbReference type="InterPro" id="IPR023631">
    <property type="entry name" value="Amidase_dom"/>
</dbReference>
<dbReference type="Gene3D" id="3.90.1300.10">
    <property type="entry name" value="Amidase signature (AS) domain"/>
    <property type="match status" value="1"/>
</dbReference>
<dbReference type="RefSeq" id="WP_179431666.1">
    <property type="nucleotide sequence ID" value="NZ_BAABLC010000007.1"/>
</dbReference>
<feature type="domain" description="Amidase" evidence="2">
    <location>
        <begin position="25"/>
        <end position="456"/>
    </location>
</feature>
<dbReference type="Proteomes" id="UP000552045">
    <property type="component" value="Unassembled WGS sequence"/>
</dbReference>
<sequence length="477" mass="48658">MAELHELTALEQRDALRRGDVSPRELVAHYLERIRRFDDGHEGGLGAFVEVTGDAALVRAEALGDAEPCGALWGLAFGDKDLVARAGVPTRYGSRLHGLHGLHGGFVPTASDPEALVLDEAGGISLGKTNTPEFGLVGYTESDVAPPARDPWDARNGAGGSSGGAAVAVAAGLVSLAPASDGGGSIRIPAATVGVVGLKPSRGRVAVGSGMTGVGGLAVTGPIARTVADAALLLDALVDGRPYPFATGAPGSGPFLNAATADPGATRVAVTTVSPWDDDVDIALDPDAAAAVQHAAAVLQNDGCAIDDLAWRPRGYASLFGVLWRASAARMTLSAAELALVRPMTAYLVAEGRRLTAPQLLSGLSAAAEFERATIEEFAPFDAVLTPALAEPPQPVGSYDESDPERCFARQVQYAPYSSFVNVAGLPAIVVPVSRTAGGHPVSVQLIGRPGGEATIIALAARLERASGISGFPPGLE</sequence>
<accession>A0A7Y9ETV2</accession>
<dbReference type="InterPro" id="IPR000120">
    <property type="entry name" value="Amidase"/>
</dbReference>